<gene>
    <name evidence="1" type="ORF">T03_5942</name>
</gene>
<name>A0A0V1CRK4_TRIBR</name>
<reference evidence="1 2" key="1">
    <citation type="submission" date="2015-01" db="EMBL/GenBank/DDBJ databases">
        <title>Evolution of Trichinella species and genotypes.</title>
        <authorList>
            <person name="Korhonen P.K."/>
            <person name="Edoardo P."/>
            <person name="Giuseppe L.R."/>
            <person name="Gasser R.B."/>
        </authorList>
    </citation>
    <scope>NUCLEOTIDE SEQUENCE [LARGE SCALE GENOMIC DNA]</scope>
    <source>
        <strain evidence="1">ISS120</strain>
    </source>
</reference>
<keyword evidence="2" id="KW-1185">Reference proteome</keyword>
<dbReference type="EMBL" id="JYDI01000117">
    <property type="protein sequence ID" value="KRY51784.1"/>
    <property type="molecule type" value="Genomic_DNA"/>
</dbReference>
<evidence type="ECO:0000313" key="2">
    <source>
        <dbReference type="Proteomes" id="UP000054653"/>
    </source>
</evidence>
<comment type="caution">
    <text evidence="1">The sequence shown here is derived from an EMBL/GenBank/DDBJ whole genome shotgun (WGS) entry which is preliminary data.</text>
</comment>
<sequence length="119" mass="14668">MVRIFIVHRDHYSATAYFLHYTTFYFIVHRCVSVNAQRCERQDMIIIHFLILFQSRVSTRKKYESLQQLRMMDRIMRKHSCCGEERSRRRHEAELKMKGKCDSPWPQFLMYWARDTWKG</sequence>
<accession>A0A0V1CRK4</accession>
<organism evidence="1 2">
    <name type="scientific">Trichinella britovi</name>
    <name type="common">Parasitic roundworm</name>
    <dbReference type="NCBI Taxonomy" id="45882"/>
    <lineage>
        <taxon>Eukaryota</taxon>
        <taxon>Metazoa</taxon>
        <taxon>Ecdysozoa</taxon>
        <taxon>Nematoda</taxon>
        <taxon>Enoplea</taxon>
        <taxon>Dorylaimia</taxon>
        <taxon>Trichinellida</taxon>
        <taxon>Trichinellidae</taxon>
        <taxon>Trichinella</taxon>
    </lineage>
</organism>
<protein>
    <submittedName>
        <fullName evidence="1">Uncharacterized protein</fullName>
    </submittedName>
</protein>
<proteinExistence type="predicted"/>
<dbReference type="AlphaFoldDB" id="A0A0V1CRK4"/>
<evidence type="ECO:0000313" key="1">
    <source>
        <dbReference type="EMBL" id="KRY51784.1"/>
    </source>
</evidence>
<dbReference type="Proteomes" id="UP000054653">
    <property type="component" value="Unassembled WGS sequence"/>
</dbReference>